<evidence type="ECO:0000313" key="7">
    <source>
        <dbReference type="EMBL" id="TGD43050.1"/>
    </source>
</evidence>
<keyword evidence="4" id="KW-0233">DNA recombination</keyword>
<dbReference type="Gene3D" id="1.10.443.10">
    <property type="entry name" value="Intergrase catalytic core"/>
    <property type="match status" value="1"/>
</dbReference>
<feature type="domain" description="Tyr recombinase" evidence="6">
    <location>
        <begin position="323"/>
        <end position="524"/>
    </location>
</feature>
<dbReference type="InterPro" id="IPR011010">
    <property type="entry name" value="DNA_brk_join_enz"/>
</dbReference>
<dbReference type="Proteomes" id="UP000297741">
    <property type="component" value="Unassembled WGS sequence"/>
</dbReference>
<proteinExistence type="inferred from homology"/>
<evidence type="ECO:0000259" key="6">
    <source>
        <dbReference type="PROSITE" id="PS51898"/>
    </source>
</evidence>
<dbReference type="Gene3D" id="1.10.150.130">
    <property type="match status" value="1"/>
</dbReference>
<feature type="compositionally biased region" description="Basic and acidic residues" evidence="5">
    <location>
        <begin position="316"/>
        <end position="327"/>
    </location>
</feature>
<sequence>MTKALGGDLRVADQKHAAAVARLQAQIARAAGSLPLPAPIELEPPLRALTPELQEHAVWQHYTILLEHDEQKRASMPTPEEIEAEHERAMKRIEAGEGDPSRGPVAVFNVSTDFELKAGARHFDHQLRARRLAALQAGLYAGDTRLVELAVQKFVSDQELTVVPGSSEWRDLSHKFMRAEIDGLARTLDRDRGNFRDTPTDPVVKQPANPLQAVAAIPLLQLFRDYIATRQAIGKHKDGGANWESVIVALIKFLGHGDARKITRRNLLDWRDALMKSGKSPKTVSDKHLAAVSAILRWAFENEHLPTNEAQTVRQEVPRKVQSREKGYTSAEAEQVLRASISHMPLETSNPSNRESPHITAAKRWVPLLCAFTGARVTEITQLRKEDVREEGGRWILRITPEAGSVKTGQYRDVPLHRQVIACGFSDFVRTAKDGPLFHNAKTPGRYLAGARGTAGKLSQWLNELDLVPDGVQPSYGMRHRFKTQGLELGASVRVLDAIQGHPGKTASDGYGDVTIAAKAKVIDALPELNLSANRLLLIDLTDTRPA</sequence>
<accession>A0ABY2KKM4</accession>
<dbReference type="PROSITE" id="PS51898">
    <property type="entry name" value="TYR_RECOMBINASE"/>
    <property type="match status" value="1"/>
</dbReference>
<name>A0ABY2KKM4_9RHOB</name>
<dbReference type="SUPFAM" id="SSF56349">
    <property type="entry name" value="DNA breaking-rejoining enzymes"/>
    <property type="match status" value="1"/>
</dbReference>
<dbReference type="EMBL" id="RPEM01000007">
    <property type="protein sequence ID" value="TGD43050.1"/>
    <property type="molecule type" value="Genomic_DNA"/>
</dbReference>
<evidence type="ECO:0000256" key="2">
    <source>
        <dbReference type="ARBA" id="ARBA00022908"/>
    </source>
</evidence>
<keyword evidence="3" id="KW-0238">DNA-binding</keyword>
<evidence type="ECO:0000256" key="5">
    <source>
        <dbReference type="SAM" id="MobiDB-lite"/>
    </source>
</evidence>
<dbReference type="InterPro" id="IPR013762">
    <property type="entry name" value="Integrase-like_cat_sf"/>
</dbReference>
<gene>
    <name evidence="7" type="ORF">EEB11_12395</name>
</gene>
<evidence type="ECO:0000256" key="1">
    <source>
        <dbReference type="ARBA" id="ARBA00008857"/>
    </source>
</evidence>
<keyword evidence="8" id="KW-1185">Reference proteome</keyword>
<evidence type="ECO:0000256" key="4">
    <source>
        <dbReference type="ARBA" id="ARBA00023172"/>
    </source>
</evidence>
<reference evidence="7 8" key="1">
    <citation type="submission" date="2018-11" db="EMBL/GenBank/DDBJ databases">
        <title>Tabrizicola sp. isolated from sediment of alpine lake.</title>
        <authorList>
            <person name="Liu Z."/>
        </authorList>
    </citation>
    <scope>NUCLEOTIDE SEQUENCE [LARGE SCALE GENOMIC DNA]</scope>
    <source>
        <strain evidence="7 8">DRYC-M-16</strain>
    </source>
</reference>
<evidence type="ECO:0000256" key="3">
    <source>
        <dbReference type="ARBA" id="ARBA00023125"/>
    </source>
</evidence>
<comment type="caution">
    <text evidence="7">The sequence shown here is derived from an EMBL/GenBank/DDBJ whole genome shotgun (WGS) entry which is preliminary data.</text>
</comment>
<keyword evidence="2" id="KW-0229">DNA integration</keyword>
<protein>
    <submittedName>
        <fullName evidence="7">Integrase</fullName>
    </submittedName>
</protein>
<dbReference type="InterPro" id="IPR050090">
    <property type="entry name" value="Tyrosine_recombinase_XerCD"/>
</dbReference>
<evidence type="ECO:0000313" key="8">
    <source>
        <dbReference type="Proteomes" id="UP000297741"/>
    </source>
</evidence>
<dbReference type="InterPro" id="IPR002104">
    <property type="entry name" value="Integrase_catalytic"/>
</dbReference>
<organism evidence="7 8">
    <name type="scientific">Pseudotabrizicola sediminis</name>
    <dbReference type="NCBI Taxonomy" id="2486418"/>
    <lineage>
        <taxon>Bacteria</taxon>
        <taxon>Pseudomonadati</taxon>
        <taxon>Pseudomonadota</taxon>
        <taxon>Alphaproteobacteria</taxon>
        <taxon>Rhodobacterales</taxon>
        <taxon>Paracoccaceae</taxon>
        <taxon>Pseudotabrizicola</taxon>
    </lineage>
</organism>
<dbReference type="PANTHER" id="PTHR30349">
    <property type="entry name" value="PHAGE INTEGRASE-RELATED"/>
    <property type="match status" value="1"/>
</dbReference>
<dbReference type="InterPro" id="IPR010998">
    <property type="entry name" value="Integrase_recombinase_N"/>
</dbReference>
<dbReference type="PANTHER" id="PTHR30349:SF41">
    <property type="entry name" value="INTEGRASE_RECOMBINASE PROTEIN MJ0367-RELATED"/>
    <property type="match status" value="1"/>
</dbReference>
<feature type="region of interest" description="Disordered" evidence="5">
    <location>
        <begin position="310"/>
        <end position="329"/>
    </location>
</feature>
<comment type="similarity">
    <text evidence="1">Belongs to the 'phage' integrase family.</text>
</comment>